<keyword evidence="3" id="KW-1185">Reference proteome</keyword>
<evidence type="ECO:0000256" key="1">
    <source>
        <dbReference type="SAM" id="Phobius"/>
    </source>
</evidence>
<proteinExistence type="predicted"/>
<name>A0A165R8W4_9APHY</name>
<keyword evidence="1" id="KW-0472">Membrane</keyword>
<feature type="transmembrane region" description="Helical" evidence="1">
    <location>
        <begin position="31"/>
        <end position="52"/>
    </location>
</feature>
<feature type="transmembrane region" description="Helical" evidence="1">
    <location>
        <begin position="225"/>
        <end position="242"/>
    </location>
</feature>
<evidence type="ECO:0000313" key="3">
    <source>
        <dbReference type="Proteomes" id="UP000076727"/>
    </source>
</evidence>
<organism evidence="2 3">
    <name type="scientific">Daedalea quercina L-15889</name>
    <dbReference type="NCBI Taxonomy" id="1314783"/>
    <lineage>
        <taxon>Eukaryota</taxon>
        <taxon>Fungi</taxon>
        <taxon>Dikarya</taxon>
        <taxon>Basidiomycota</taxon>
        <taxon>Agaricomycotina</taxon>
        <taxon>Agaricomycetes</taxon>
        <taxon>Polyporales</taxon>
        <taxon>Fomitopsis</taxon>
    </lineage>
</organism>
<feature type="transmembrane region" description="Helical" evidence="1">
    <location>
        <begin position="248"/>
        <end position="265"/>
    </location>
</feature>
<reference evidence="2 3" key="1">
    <citation type="journal article" date="2016" name="Mol. Biol. Evol.">
        <title>Comparative Genomics of Early-Diverging Mushroom-Forming Fungi Provides Insights into the Origins of Lignocellulose Decay Capabilities.</title>
        <authorList>
            <person name="Nagy L.G."/>
            <person name="Riley R."/>
            <person name="Tritt A."/>
            <person name="Adam C."/>
            <person name="Daum C."/>
            <person name="Floudas D."/>
            <person name="Sun H."/>
            <person name="Yadav J.S."/>
            <person name="Pangilinan J."/>
            <person name="Larsson K.H."/>
            <person name="Matsuura K."/>
            <person name="Barry K."/>
            <person name="Labutti K."/>
            <person name="Kuo R."/>
            <person name="Ohm R.A."/>
            <person name="Bhattacharya S.S."/>
            <person name="Shirouzu T."/>
            <person name="Yoshinaga Y."/>
            <person name="Martin F.M."/>
            <person name="Grigoriev I.V."/>
            <person name="Hibbett D.S."/>
        </authorList>
    </citation>
    <scope>NUCLEOTIDE SEQUENCE [LARGE SCALE GENOMIC DNA]</scope>
    <source>
        <strain evidence="2 3">L-15889</strain>
    </source>
</reference>
<accession>A0A165R8W4</accession>
<dbReference type="AlphaFoldDB" id="A0A165R8W4"/>
<dbReference type="OrthoDB" id="10545313at2759"/>
<feature type="transmembrane region" description="Helical" evidence="1">
    <location>
        <begin position="72"/>
        <end position="91"/>
    </location>
</feature>
<gene>
    <name evidence="2" type="ORF">DAEQUDRAFT_725366</name>
</gene>
<protein>
    <submittedName>
        <fullName evidence="2">Uncharacterized protein</fullName>
    </submittedName>
</protein>
<evidence type="ECO:0000313" key="2">
    <source>
        <dbReference type="EMBL" id="KZT70452.1"/>
    </source>
</evidence>
<keyword evidence="1" id="KW-0812">Transmembrane</keyword>
<dbReference type="Proteomes" id="UP000076727">
    <property type="component" value="Unassembled WGS sequence"/>
</dbReference>
<sequence length="292" mass="33726">MTELPNTLVQERPSLYNRLVGRHLRGDNTHVWLPICISLPFFATYSFGPLVARRIPRYAAEAAKIRWTVKDNILIPLNVCAPIWLTAYLEVRWWQYKRMKVDSDLVPILASYVLIRDHSRFPMYLPVLLRNEEVNGTTMFWEELRRQLGNVRKDECICLPSEPEEPTSVLERIQMTAAKLWTSSVHLLVVREGLEDVMRRRNISSHDIDMTVLYLTGALEQTKHSGITAFICIACLASNVFISTRTWYLPAVVSAISATVALYNFQHVWFAMHIRNKPAVAAMLRDRLMLDL</sequence>
<keyword evidence="1" id="KW-1133">Transmembrane helix</keyword>
<dbReference type="EMBL" id="KV429051">
    <property type="protein sequence ID" value="KZT70452.1"/>
    <property type="molecule type" value="Genomic_DNA"/>
</dbReference>